<accession>A0A9J5YVX0</accession>
<name>A0A9J5YVX0_SOLCO</name>
<dbReference type="AlphaFoldDB" id="A0A9J5YVX0"/>
<comment type="caution">
    <text evidence="1">The sequence shown here is derived from an EMBL/GenBank/DDBJ whole genome shotgun (WGS) entry which is preliminary data.</text>
</comment>
<sequence>MVIREHDCFKYFEFCPTLEHLFLDYRSVQGHVTWQQRFYPYLEGTHMARCKHKGGQADGKKQHVLGVIRNLVDASTGYMARTLLNRCCIRIKFFKCTTFGVSDTKSPSNIASRKSCSSKCISKKKGIW</sequence>
<dbReference type="EMBL" id="JACXVP010000005">
    <property type="protein sequence ID" value="KAG5604538.1"/>
    <property type="molecule type" value="Genomic_DNA"/>
</dbReference>
<evidence type="ECO:0000313" key="1">
    <source>
        <dbReference type="EMBL" id="KAG5604538.1"/>
    </source>
</evidence>
<dbReference type="Proteomes" id="UP000824120">
    <property type="component" value="Chromosome 5"/>
</dbReference>
<reference evidence="1 2" key="1">
    <citation type="submission" date="2020-09" db="EMBL/GenBank/DDBJ databases">
        <title>De no assembly of potato wild relative species, Solanum commersonii.</title>
        <authorList>
            <person name="Cho K."/>
        </authorList>
    </citation>
    <scope>NUCLEOTIDE SEQUENCE [LARGE SCALE GENOMIC DNA]</scope>
    <source>
        <strain evidence="1">LZ3.2</strain>
        <tissue evidence="1">Leaf</tissue>
    </source>
</reference>
<dbReference type="OrthoDB" id="10393605at2759"/>
<protein>
    <submittedName>
        <fullName evidence="1">Uncharacterized protein</fullName>
    </submittedName>
</protein>
<organism evidence="1 2">
    <name type="scientific">Solanum commersonii</name>
    <name type="common">Commerson's wild potato</name>
    <name type="synonym">Commerson's nightshade</name>
    <dbReference type="NCBI Taxonomy" id="4109"/>
    <lineage>
        <taxon>Eukaryota</taxon>
        <taxon>Viridiplantae</taxon>
        <taxon>Streptophyta</taxon>
        <taxon>Embryophyta</taxon>
        <taxon>Tracheophyta</taxon>
        <taxon>Spermatophyta</taxon>
        <taxon>Magnoliopsida</taxon>
        <taxon>eudicotyledons</taxon>
        <taxon>Gunneridae</taxon>
        <taxon>Pentapetalae</taxon>
        <taxon>asterids</taxon>
        <taxon>lamiids</taxon>
        <taxon>Solanales</taxon>
        <taxon>Solanaceae</taxon>
        <taxon>Solanoideae</taxon>
        <taxon>Solaneae</taxon>
        <taxon>Solanum</taxon>
    </lineage>
</organism>
<proteinExistence type="predicted"/>
<keyword evidence="2" id="KW-1185">Reference proteome</keyword>
<gene>
    <name evidence="1" type="ORF">H5410_026030</name>
</gene>
<evidence type="ECO:0000313" key="2">
    <source>
        <dbReference type="Proteomes" id="UP000824120"/>
    </source>
</evidence>